<feature type="domain" description="Dynamin N-terminal" evidence="2">
    <location>
        <begin position="66"/>
        <end position="290"/>
    </location>
</feature>
<proteinExistence type="predicted"/>
<evidence type="ECO:0000259" key="3">
    <source>
        <dbReference type="Pfam" id="PF24564"/>
    </source>
</evidence>
<dbReference type="InterPro" id="IPR056024">
    <property type="entry name" value="DUF7605"/>
</dbReference>
<accession>A0A0D0BMG8</accession>
<reference evidence="4 5" key="1">
    <citation type="submission" date="2014-04" db="EMBL/GenBank/DDBJ databases">
        <title>Evolutionary Origins and Diversification of the Mycorrhizal Mutualists.</title>
        <authorList>
            <consortium name="DOE Joint Genome Institute"/>
            <consortium name="Mycorrhizal Genomics Consortium"/>
            <person name="Kohler A."/>
            <person name="Kuo A."/>
            <person name="Nagy L.G."/>
            <person name="Floudas D."/>
            <person name="Copeland A."/>
            <person name="Barry K.W."/>
            <person name="Cichocki N."/>
            <person name="Veneault-Fourrey C."/>
            <person name="LaButti K."/>
            <person name="Lindquist E.A."/>
            <person name="Lipzen A."/>
            <person name="Lundell T."/>
            <person name="Morin E."/>
            <person name="Murat C."/>
            <person name="Riley R."/>
            <person name="Ohm R."/>
            <person name="Sun H."/>
            <person name="Tunlid A."/>
            <person name="Henrissat B."/>
            <person name="Grigoriev I.V."/>
            <person name="Hibbett D.S."/>
            <person name="Martin F."/>
        </authorList>
    </citation>
    <scope>NUCLEOTIDE SEQUENCE [LARGE SCALE GENOMIC DNA]</scope>
    <source>
        <strain evidence="4 5">FD-317 M1</strain>
    </source>
</reference>
<name>A0A0D0BMG8_9AGAR</name>
<dbReference type="Pfam" id="PF00350">
    <property type="entry name" value="Dynamin_N"/>
    <property type="match status" value="1"/>
</dbReference>
<organism evidence="4 5">
    <name type="scientific">Collybiopsis luxurians FD-317 M1</name>
    <dbReference type="NCBI Taxonomy" id="944289"/>
    <lineage>
        <taxon>Eukaryota</taxon>
        <taxon>Fungi</taxon>
        <taxon>Dikarya</taxon>
        <taxon>Basidiomycota</taxon>
        <taxon>Agaricomycotina</taxon>
        <taxon>Agaricomycetes</taxon>
        <taxon>Agaricomycetidae</taxon>
        <taxon>Agaricales</taxon>
        <taxon>Marasmiineae</taxon>
        <taxon>Omphalotaceae</taxon>
        <taxon>Collybiopsis</taxon>
        <taxon>Collybiopsis luxurians</taxon>
    </lineage>
</organism>
<evidence type="ECO:0008006" key="6">
    <source>
        <dbReference type="Google" id="ProtNLM"/>
    </source>
</evidence>
<gene>
    <name evidence="4" type="ORF">GYMLUDRAFT_823303</name>
</gene>
<sequence length="939" mass="105809">MPAITNPSVSISTQPAGEQSQIALLSLLNDISNRLKAVDLDPKVMKEWELEIESLKSRTENSPTLIALCGGSGSGKSSLINAILDDYIVPTSEWRACTAVVTKISYHPSPVISADIEYLTRDEWIEDLDMNLQFLLDPDRRPSSSSEEEKKIWSKISTVYPTLTRGQVKSATVDDLLSQFQDVTDVLGTTKSIESSNSIEFQKALKRMVTEEKLGPGHAKQSQLWPLIRQVQIRCNAACLSEGCVLVDLPGNSDSNATRNAIARRYLEHCDLIWIIAQIQRAVDDKIAHDLLGEKFKTQLIMDGRVCSQSNLTTFIGTKCDDVDVDGIMTDLDLQEHGWIVKADCKRQELLRIKKEQERILRESLSFSTKIEQAVLTKEAELSASRAKLLSSNFKQETNTQSLKRKLDDSGDAFLSPKRLRLSVEAVAAAEAELHAEAESLSLAPEESPEEALLTEAIKMEEQEILEMNNKIQEQKILRAEAVVAIEQYSSQLETLRLEIRSFCARKRSEVAREQIKEDFRQLLRDADLDAGGSQTNLEEFDLPMFTVSSRDYMFLSGRKEGRAECFTNIEDTQIPAMRAWIGSLTRSAVERNRDALLMGITSLAQSIITFCQNSELDIPDTERDLFRARWESSLCWQPDTDNAQGLCNHLMKEFSPMVDEVVSKLQDAFKSGLESHARAGARLAAKDAVKIHDELASSMQWQAYKALISHRGSFKDDNLNENLTLPLSRHIAGRWASIFNTDFFKNVESLTLEAIEKVFKDMSESTTSSVLKTQVETYRKTLLRSSRDCMRSMGSVLNQHLNDQQKRISRELSPYLYDRLKPAYDNASKERGAGSVERRKLTLRGFLSREKEMIFDGAVNVLMDSLYQIAEEVKEKLLANLLKISRKAELSLSPLWDPQAPANQAVTIQTLRREILEEIAKKSLIQIDALVNVKKELD</sequence>
<protein>
    <recommendedName>
        <fullName evidence="6">Nuclear GTPase SLIP-GC</fullName>
    </recommendedName>
</protein>
<dbReference type="Pfam" id="PF24564">
    <property type="entry name" value="DUF7605"/>
    <property type="match status" value="1"/>
</dbReference>
<dbReference type="SUPFAM" id="SSF52540">
    <property type="entry name" value="P-loop containing nucleoside triphosphate hydrolases"/>
    <property type="match status" value="1"/>
</dbReference>
<dbReference type="AlphaFoldDB" id="A0A0D0BMG8"/>
<evidence type="ECO:0000313" key="4">
    <source>
        <dbReference type="EMBL" id="KIK56061.1"/>
    </source>
</evidence>
<dbReference type="PANTHER" id="PTHR36681">
    <property type="entry name" value="NUCLEAR GTPASE, GERMINAL CENTER-ASSOCIATED, TANDEM DUPLICATE 3"/>
    <property type="match status" value="1"/>
</dbReference>
<dbReference type="InterPro" id="IPR045063">
    <property type="entry name" value="Dynamin_N"/>
</dbReference>
<keyword evidence="5" id="KW-1185">Reference proteome</keyword>
<evidence type="ECO:0000259" key="2">
    <source>
        <dbReference type="Pfam" id="PF00350"/>
    </source>
</evidence>
<feature type="coiled-coil region" evidence="1">
    <location>
        <begin position="458"/>
        <end position="499"/>
    </location>
</feature>
<dbReference type="InterPro" id="IPR027417">
    <property type="entry name" value="P-loop_NTPase"/>
</dbReference>
<keyword evidence="1" id="KW-0175">Coiled coil</keyword>
<evidence type="ECO:0000256" key="1">
    <source>
        <dbReference type="SAM" id="Coils"/>
    </source>
</evidence>
<dbReference type="HOGENOM" id="CLU_005249_4_1_1"/>
<evidence type="ECO:0000313" key="5">
    <source>
        <dbReference type="Proteomes" id="UP000053593"/>
    </source>
</evidence>
<dbReference type="Gene3D" id="3.40.50.300">
    <property type="entry name" value="P-loop containing nucleotide triphosphate hydrolases"/>
    <property type="match status" value="1"/>
</dbReference>
<dbReference type="Proteomes" id="UP000053593">
    <property type="component" value="Unassembled WGS sequence"/>
</dbReference>
<dbReference type="PANTHER" id="PTHR36681:SF3">
    <property type="entry name" value="NUCLEAR GTPASE, GERMINAL CENTER-ASSOCIATED, TANDEM DUPLICATE 3"/>
    <property type="match status" value="1"/>
</dbReference>
<feature type="domain" description="DUF7605" evidence="3">
    <location>
        <begin position="697"/>
        <end position="851"/>
    </location>
</feature>
<dbReference type="OrthoDB" id="3598281at2759"/>
<dbReference type="EMBL" id="KN834800">
    <property type="protein sequence ID" value="KIK56061.1"/>
    <property type="molecule type" value="Genomic_DNA"/>
</dbReference>